<dbReference type="GO" id="GO:0006623">
    <property type="term" value="P:protein targeting to vacuole"/>
    <property type="evidence" value="ECO:0007669"/>
    <property type="project" value="TreeGrafter"/>
</dbReference>
<feature type="domain" description="PH" evidence="4">
    <location>
        <begin position="805"/>
        <end position="909"/>
    </location>
</feature>
<feature type="region of interest" description="Disordered" evidence="3">
    <location>
        <begin position="1345"/>
        <end position="1421"/>
    </location>
</feature>
<dbReference type="SMART" id="SM00233">
    <property type="entry name" value="PH"/>
    <property type="match status" value="1"/>
</dbReference>
<sequence length="1421" mass="160786">MFEGLASSLLSNILGDYIQDFDPKSLDIGIWSGAVDLKDLRLKPTALDVFDLPISVVHGYVGAIRAHLPWKSLGSSPVEASVSDLFIVVQPKKSLVWNNKVEEDRAKSMKKKKLENYEVVKALKDTTEEVTDPKDAGFVSRLTETVVNNLQVRIKNVHIRYEDFTNKDKPILFGVSMGGLEAKSTNASWQETFIKATKEALYKIVQLSKLSLYMNHSDKYNFTKTSSADFRQTYNSYTQEVVRNSYILEPINSTLKITLQRAGAVDINKPQVFGDLSFDDLSISLDDLQYQNILGVLDYVSNFAKFEMFRRLRPTVGLDTVENRRRWWLFAVKSISKSFEGRTFTWGQVEKRRRYREEYIKLYKRNKNVPWLPKLEEFDIMRKEKLEDELDPETIIIFRELAETEIKMERVTHKVKEEAQPKKGWFGGWFGGSGVDASGSEVKNNKELTISEEQKQKLREEIGYETNEAIEALKLPAEYKKYEFRLHLKKGAINLLSMKNKRASIIKAKYSDLVTEVGVREKGVQVRITLNSFIIKDKMSAATEYRKILSQGHIKSNAALAEKDEDHFVALEIETEPLDQRSDLRIDLKMKRTTNIVVNVPLVQHILAFFTIPSTINLKVLEEVARKQIQSSVQQAASQLRLALEEKKVFDIKVEIVAPTFIIPEDFTRIGDILMLDLGRFQLRSDIDKEQRSKRIKSQSIAEDDYYDKFKLDISNIRVIHTNHHELVSEHSTFDDGQILENMKIGLELDQCISQNTVKYANTRINLTIPRVKFNVSPGKVNLLIKVMNNVMELVDNPTGIESKQLKMKGSLIMLNSDQQQQQQSEYYAELRDGGNLLLYASHHQRRQPLINVNVVRNGAAVSDVADRQDQFQITLQRTNNQPSQVLTFQCDSALGKRNWCESFREAVVINQQYEMVAPKMTASDQQQQQSQAVDAADHNSTGLSDKQVTLLAKFSLQEFCVELIRTRSQSNQQVPLGQVSLQNFSGQCKVRTYDVQLDARLQSFTVTDLTVKDKRKDLLTSTSTNTTGDGVQKNLAEFQFIQVKNQNSDLYDLNADMKVGIILHKLHFFFEPIFLATVVKFIFDLRDIFDKLSTRTKYYVSERADDVIVPTATATTATTNNKNHRDQIALSVILQKVDLMLFDNGTMFAKFAMGGTQVDMNIKATNMIVHGTISDIKAQQMSDEELYREILDLGHAGKSLIDFTFESGRDDLIYDKRFCAKLESVKFVFLQRTISKLQVYFTSGVLMQAITEGSKKAAASAVEAVKKQTTSSTSLLLLDVVLVNPIIIVPVSHLSGDYVIADLGEIKISNHTQSIDNGVGHGGGLVETYGIMMTNMNMKTLMGHSRDQQQRGGEDNGLGSEGDQDGEVRCQGSAQRAGCTGAIGRAQRENEFDPRSISNDLSNIGSQPGSRQATTGQIHS</sequence>
<name>A0AAW2YIM6_9EUKA</name>
<dbReference type="Proteomes" id="UP001431209">
    <property type="component" value="Unassembled WGS sequence"/>
</dbReference>
<evidence type="ECO:0000256" key="3">
    <source>
        <dbReference type="SAM" id="MobiDB-lite"/>
    </source>
</evidence>
<feature type="compositionally biased region" description="Low complexity" evidence="3">
    <location>
        <begin position="923"/>
        <end position="935"/>
    </location>
</feature>
<evidence type="ECO:0000256" key="1">
    <source>
        <dbReference type="ARBA" id="ARBA00006545"/>
    </source>
</evidence>
<accession>A0AAW2YIM6</accession>
<reference evidence="5 6" key="1">
    <citation type="submission" date="2024-03" db="EMBL/GenBank/DDBJ databases">
        <title>The Acrasis kona genome and developmental transcriptomes reveal deep origins of eukaryotic multicellular pathways.</title>
        <authorList>
            <person name="Sheikh S."/>
            <person name="Fu C.-J."/>
            <person name="Brown M.W."/>
            <person name="Baldauf S.L."/>
        </authorList>
    </citation>
    <scope>NUCLEOTIDE SEQUENCE [LARGE SCALE GENOMIC DNA]</scope>
    <source>
        <strain evidence="5 6">ATCC MYA-3509</strain>
    </source>
</reference>
<dbReference type="PANTHER" id="PTHR16166">
    <property type="entry name" value="VACUOLAR PROTEIN SORTING-ASSOCIATED PROTEIN VPS13"/>
    <property type="match status" value="1"/>
</dbReference>
<evidence type="ECO:0000256" key="2">
    <source>
        <dbReference type="ARBA" id="ARBA00022448"/>
    </source>
</evidence>
<comment type="caution">
    <text evidence="5">The sequence shown here is derived from an EMBL/GenBank/DDBJ whole genome shotgun (WGS) entry which is preliminary data.</text>
</comment>
<dbReference type="InterPro" id="IPR026854">
    <property type="entry name" value="VPS13_N"/>
</dbReference>
<proteinExistence type="inferred from homology"/>
<dbReference type="PROSITE" id="PS50003">
    <property type="entry name" value="PH_DOMAIN"/>
    <property type="match status" value="1"/>
</dbReference>
<keyword evidence="6" id="KW-1185">Reference proteome</keyword>
<dbReference type="PANTHER" id="PTHR16166:SF93">
    <property type="entry name" value="INTERMEMBRANE LIPID TRANSFER PROTEIN VPS13"/>
    <property type="match status" value="1"/>
</dbReference>
<evidence type="ECO:0000259" key="4">
    <source>
        <dbReference type="PROSITE" id="PS50003"/>
    </source>
</evidence>
<feature type="region of interest" description="Disordered" evidence="3">
    <location>
        <begin position="921"/>
        <end position="940"/>
    </location>
</feature>
<dbReference type="Pfam" id="PF12624">
    <property type="entry name" value="VPS13_N"/>
    <property type="match status" value="1"/>
</dbReference>
<evidence type="ECO:0000313" key="6">
    <source>
        <dbReference type="Proteomes" id="UP001431209"/>
    </source>
</evidence>
<evidence type="ECO:0000313" key="5">
    <source>
        <dbReference type="EMBL" id="KAL0477092.1"/>
    </source>
</evidence>
<dbReference type="EMBL" id="JAOPGA020000141">
    <property type="protein sequence ID" value="KAL0477092.1"/>
    <property type="molecule type" value="Genomic_DNA"/>
</dbReference>
<gene>
    <name evidence="5" type="ORF">AKO1_006274</name>
</gene>
<comment type="similarity">
    <text evidence="1">Belongs to the VPS13 family.</text>
</comment>
<dbReference type="InterPro" id="IPR026847">
    <property type="entry name" value="VPS13"/>
</dbReference>
<dbReference type="InterPro" id="IPR001849">
    <property type="entry name" value="PH_domain"/>
</dbReference>
<dbReference type="SUPFAM" id="SSF50729">
    <property type="entry name" value="PH domain-like"/>
    <property type="match status" value="1"/>
</dbReference>
<feature type="compositionally biased region" description="Basic and acidic residues" evidence="3">
    <location>
        <begin position="1345"/>
        <end position="1355"/>
    </location>
</feature>
<organism evidence="5 6">
    <name type="scientific">Acrasis kona</name>
    <dbReference type="NCBI Taxonomy" id="1008807"/>
    <lineage>
        <taxon>Eukaryota</taxon>
        <taxon>Discoba</taxon>
        <taxon>Heterolobosea</taxon>
        <taxon>Tetramitia</taxon>
        <taxon>Eutetramitia</taxon>
        <taxon>Acrasidae</taxon>
        <taxon>Acrasis</taxon>
    </lineage>
</organism>
<dbReference type="GO" id="GO:0045053">
    <property type="term" value="P:protein retention in Golgi apparatus"/>
    <property type="evidence" value="ECO:0007669"/>
    <property type="project" value="TreeGrafter"/>
</dbReference>
<feature type="compositionally biased region" description="Polar residues" evidence="3">
    <location>
        <begin position="1397"/>
        <end position="1421"/>
    </location>
</feature>
<protein>
    <submittedName>
        <fullName evidence="5">Vacuolar protein sorting protein VPS13</fullName>
    </submittedName>
</protein>
<keyword evidence="2" id="KW-0813">Transport</keyword>